<keyword evidence="5" id="KW-0677">Repeat</keyword>
<feature type="repeat" description="Solcar" evidence="8">
    <location>
        <begin position="100"/>
        <end position="188"/>
    </location>
</feature>
<evidence type="ECO:0000256" key="5">
    <source>
        <dbReference type="ARBA" id="ARBA00022737"/>
    </source>
</evidence>
<evidence type="ECO:0000256" key="7">
    <source>
        <dbReference type="ARBA" id="ARBA00023136"/>
    </source>
</evidence>
<feature type="repeat" description="Solcar" evidence="8">
    <location>
        <begin position="197"/>
        <end position="283"/>
    </location>
</feature>
<evidence type="ECO:0000313" key="11">
    <source>
        <dbReference type="Proteomes" id="UP000603453"/>
    </source>
</evidence>
<sequence>MEKKQLKTPFYFGGAASCTAAIIVHPLDLTKVRLQNSKGSNNANMFNTMVNIVKSEGPLKLYAGLSASILRQATYSTVRLGGYEALKQALLQKEKNPSTLQLLFCATTAGIAGGICGNPGDVVNVRMQNDGQLPSHLKRNYMHAFDGLIRIVKEEGASALFRGVGPNINRAILMTASQCVSYDRFKAFFLNHQYLQEGIVLHLSSSILAGLVATTACSPVDVIKTRMMSATGNDVKLSAIRVTLNMLKSEGPLSFFKGWTPSFMRTGPQTIFTFIFLEQFRNWYAIWHHNKDSTARVSVSL</sequence>
<feature type="repeat" description="Solcar" evidence="8">
    <location>
        <begin position="4"/>
        <end position="89"/>
    </location>
</feature>
<dbReference type="PROSITE" id="PS51257">
    <property type="entry name" value="PROKAR_LIPOPROTEIN"/>
    <property type="match status" value="1"/>
</dbReference>
<keyword evidence="4 8" id="KW-0812">Transmembrane</keyword>
<evidence type="ECO:0000256" key="2">
    <source>
        <dbReference type="ARBA" id="ARBA00006375"/>
    </source>
</evidence>
<keyword evidence="7 8" id="KW-0472">Membrane</keyword>
<dbReference type="OrthoDB" id="448427at2759"/>
<evidence type="ECO:0000256" key="6">
    <source>
        <dbReference type="ARBA" id="ARBA00022989"/>
    </source>
</evidence>
<dbReference type="PROSITE" id="PS50920">
    <property type="entry name" value="SOLCAR"/>
    <property type="match status" value="3"/>
</dbReference>
<evidence type="ECO:0000313" key="10">
    <source>
        <dbReference type="EMBL" id="KAG2207734.1"/>
    </source>
</evidence>
<comment type="caution">
    <text evidence="10">The sequence shown here is derived from an EMBL/GenBank/DDBJ whole genome shotgun (WGS) entry which is preliminary data.</text>
</comment>
<organism evidence="10 11">
    <name type="scientific">Mucor saturninus</name>
    <dbReference type="NCBI Taxonomy" id="64648"/>
    <lineage>
        <taxon>Eukaryota</taxon>
        <taxon>Fungi</taxon>
        <taxon>Fungi incertae sedis</taxon>
        <taxon>Mucoromycota</taxon>
        <taxon>Mucoromycotina</taxon>
        <taxon>Mucoromycetes</taxon>
        <taxon>Mucorales</taxon>
        <taxon>Mucorineae</taxon>
        <taxon>Mucoraceae</taxon>
        <taxon>Mucor</taxon>
    </lineage>
</organism>
<comment type="similarity">
    <text evidence="2 9">Belongs to the mitochondrial carrier (TC 2.A.29) family.</text>
</comment>
<evidence type="ECO:0000256" key="8">
    <source>
        <dbReference type="PROSITE-ProRule" id="PRU00282"/>
    </source>
</evidence>
<protein>
    <recommendedName>
        <fullName evidence="12">Mitochondrial dicarboxylate transporter</fullName>
    </recommendedName>
</protein>
<evidence type="ECO:0000256" key="1">
    <source>
        <dbReference type="ARBA" id="ARBA00004141"/>
    </source>
</evidence>
<name>A0A8H7RAI1_9FUNG</name>
<dbReference type="PANTHER" id="PTHR45618">
    <property type="entry name" value="MITOCHONDRIAL DICARBOXYLATE CARRIER-RELATED"/>
    <property type="match status" value="1"/>
</dbReference>
<proteinExistence type="inferred from homology"/>
<accession>A0A8H7RAI1</accession>
<dbReference type="InterPro" id="IPR023395">
    <property type="entry name" value="MCP_dom_sf"/>
</dbReference>
<evidence type="ECO:0000256" key="9">
    <source>
        <dbReference type="RuleBase" id="RU000488"/>
    </source>
</evidence>
<keyword evidence="11" id="KW-1185">Reference proteome</keyword>
<keyword evidence="3 9" id="KW-0813">Transport</keyword>
<dbReference type="SUPFAM" id="SSF103506">
    <property type="entry name" value="Mitochondrial carrier"/>
    <property type="match status" value="1"/>
</dbReference>
<dbReference type="Proteomes" id="UP000603453">
    <property type="component" value="Unassembled WGS sequence"/>
</dbReference>
<keyword evidence="6" id="KW-1133">Transmembrane helix</keyword>
<evidence type="ECO:0000256" key="4">
    <source>
        <dbReference type="ARBA" id="ARBA00022692"/>
    </source>
</evidence>
<dbReference type="InterPro" id="IPR018108">
    <property type="entry name" value="MCP_transmembrane"/>
</dbReference>
<dbReference type="InterPro" id="IPR050391">
    <property type="entry name" value="Mito_Metabolite_Transporter"/>
</dbReference>
<dbReference type="Pfam" id="PF00153">
    <property type="entry name" value="Mito_carr"/>
    <property type="match status" value="3"/>
</dbReference>
<evidence type="ECO:0000256" key="3">
    <source>
        <dbReference type="ARBA" id="ARBA00022448"/>
    </source>
</evidence>
<comment type="subcellular location">
    <subcellularLocation>
        <location evidence="1">Membrane</location>
        <topology evidence="1">Multi-pass membrane protein</topology>
    </subcellularLocation>
</comment>
<reference evidence="10" key="1">
    <citation type="submission" date="2020-12" db="EMBL/GenBank/DDBJ databases">
        <title>Metabolic potential, ecology and presence of endohyphal bacteria is reflected in genomic diversity of Mucoromycotina.</title>
        <authorList>
            <person name="Muszewska A."/>
            <person name="Okrasinska A."/>
            <person name="Steczkiewicz K."/>
            <person name="Drgas O."/>
            <person name="Orlowska M."/>
            <person name="Perlinska-Lenart U."/>
            <person name="Aleksandrzak-Piekarczyk T."/>
            <person name="Szatraj K."/>
            <person name="Zielenkiewicz U."/>
            <person name="Pilsyk S."/>
            <person name="Malc E."/>
            <person name="Mieczkowski P."/>
            <person name="Kruszewska J.S."/>
            <person name="Biernat P."/>
            <person name="Pawlowska J."/>
        </authorList>
    </citation>
    <scope>NUCLEOTIDE SEQUENCE</scope>
    <source>
        <strain evidence="10">WA0000017839</strain>
    </source>
</reference>
<gene>
    <name evidence="10" type="ORF">INT47_011854</name>
</gene>
<dbReference type="GO" id="GO:0016020">
    <property type="term" value="C:membrane"/>
    <property type="evidence" value="ECO:0007669"/>
    <property type="project" value="UniProtKB-SubCell"/>
</dbReference>
<dbReference type="Gene3D" id="1.50.40.10">
    <property type="entry name" value="Mitochondrial carrier domain"/>
    <property type="match status" value="1"/>
</dbReference>
<evidence type="ECO:0008006" key="12">
    <source>
        <dbReference type="Google" id="ProtNLM"/>
    </source>
</evidence>
<dbReference type="EMBL" id="JAEPRD010000023">
    <property type="protein sequence ID" value="KAG2207734.1"/>
    <property type="molecule type" value="Genomic_DNA"/>
</dbReference>
<dbReference type="AlphaFoldDB" id="A0A8H7RAI1"/>